<dbReference type="PROSITE" id="PS00086">
    <property type="entry name" value="CYTOCHROME_P450"/>
    <property type="match status" value="1"/>
</dbReference>
<organism evidence="8 9">
    <name type="scientific">Paraconexibacter antarcticus</name>
    <dbReference type="NCBI Taxonomy" id="2949664"/>
    <lineage>
        <taxon>Bacteria</taxon>
        <taxon>Bacillati</taxon>
        <taxon>Actinomycetota</taxon>
        <taxon>Thermoleophilia</taxon>
        <taxon>Solirubrobacterales</taxon>
        <taxon>Paraconexibacteraceae</taxon>
        <taxon>Paraconexibacter</taxon>
    </lineage>
</organism>
<dbReference type="Proteomes" id="UP001056035">
    <property type="component" value="Chromosome"/>
</dbReference>
<dbReference type="InterPro" id="IPR017972">
    <property type="entry name" value="Cyt_P450_CS"/>
</dbReference>
<proteinExistence type="inferred from homology"/>
<keyword evidence="4 7" id="KW-0560">Oxidoreductase</keyword>
<keyword evidence="5 7" id="KW-0408">Iron</keyword>
<dbReference type="Pfam" id="PF00067">
    <property type="entry name" value="p450"/>
    <property type="match status" value="1"/>
</dbReference>
<evidence type="ECO:0000256" key="6">
    <source>
        <dbReference type="ARBA" id="ARBA00023033"/>
    </source>
</evidence>
<dbReference type="RefSeq" id="WP_254573370.1">
    <property type="nucleotide sequence ID" value="NZ_CP098502.1"/>
</dbReference>
<evidence type="ECO:0000256" key="4">
    <source>
        <dbReference type="ARBA" id="ARBA00023002"/>
    </source>
</evidence>
<dbReference type="EMBL" id="CP098502">
    <property type="protein sequence ID" value="UTI66704.1"/>
    <property type="molecule type" value="Genomic_DNA"/>
</dbReference>
<evidence type="ECO:0000256" key="1">
    <source>
        <dbReference type="ARBA" id="ARBA00010617"/>
    </source>
</evidence>
<evidence type="ECO:0000313" key="9">
    <source>
        <dbReference type="Proteomes" id="UP001056035"/>
    </source>
</evidence>
<evidence type="ECO:0000256" key="2">
    <source>
        <dbReference type="ARBA" id="ARBA00022617"/>
    </source>
</evidence>
<keyword evidence="9" id="KW-1185">Reference proteome</keyword>
<dbReference type="Gene3D" id="1.10.630.10">
    <property type="entry name" value="Cytochrome P450"/>
    <property type="match status" value="1"/>
</dbReference>
<evidence type="ECO:0000313" key="8">
    <source>
        <dbReference type="EMBL" id="UTI66704.1"/>
    </source>
</evidence>
<protein>
    <submittedName>
        <fullName evidence="8">Cytochrome P450</fullName>
    </submittedName>
</protein>
<evidence type="ECO:0000256" key="5">
    <source>
        <dbReference type="ARBA" id="ARBA00023004"/>
    </source>
</evidence>
<keyword evidence="2 7" id="KW-0349">Heme</keyword>
<keyword evidence="3 7" id="KW-0479">Metal-binding</keyword>
<sequence length="469" mass="52725">MTTATRRTPRISGTRVAQEMLMEGLTSFTRIAEAASGSDIVRWRSGHRHVFAITHPDYIEHVLRQHADRYHKSVEYQLVSAVLGRSLFTDDGESWRRHRMMLNPIMGRRHLNGVVDLMIDPIAEYVAALEDRGDRFEIEMVADMTELTLDVVGAALFGRGLGSVAKKIGSAVTTGLRLGEIAARITIVAAPPAWSVKFFGELVHHAPLLPWPLDQAQHTMKTIDRMIWDVIHDREANPTDENDLLGLLLRARDEDGSLTASRVRDEATTFMVAGHETTANGLAWMWYLLSLNAGHRDRMVQEIDDVLDGRRPTAEDIPLLPWTSACFQEALRYFSPVWVIPRTAIQDDEIDGHHIPKGSTMIVPVNAVHHDPRWWDDPGAYDPSRFMPDAGRDRHRFCYLPFGAGQRVCIGMSFALMEGTLIAAMMAQRFRFDVVPGHPVQPEATLTLRPRNGVRMIAHQRTATVPMTA</sequence>
<name>A0ABY5E0H8_9ACTN</name>
<dbReference type="PRINTS" id="PR00463">
    <property type="entry name" value="EP450I"/>
</dbReference>
<gene>
    <name evidence="8" type="ORF">NBH00_10955</name>
</gene>
<reference evidence="8 9" key="1">
    <citation type="submission" date="2022-06" db="EMBL/GenBank/DDBJ databases">
        <title>Paraconexibacter antarcticus.</title>
        <authorList>
            <person name="Kim C.S."/>
        </authorList>
    </citation>
    <scope>NUCLEOTIDE SEQUENCE [LARGE SCALE GENOMIC DNA]</scope>
    <source>
        <strain evidence="8 9">02-257</strain>
    </source>
</reference>
<dbReference type="PANTHER" id="PTHR24291">
    <property type="entry name" value="CYTOCHROME P450 FAMILY 4"/>
    <property type="match status" value="1"/>
</dbReference>
<dbReference type="CDD" id="cd20620">
    <property type="entry name" value="CYP132-like"/>
    <property type="match status" value="1"/>
</dbReference>
<comment type="similarity">
    <text evidence="1 7">Belongs to the cytochrome P450 family.</text>
</comment>
<evidence type="ECO:0000256" key="7">
    <source>
        <dbReference type="RuleBase" id="RU000461"/>
    </source>
</evidence>
<evidence type="ECO:0000256" key="3">
    <source>
        <dbReference type="ARBA" id="ARBA00022723"/>
    </source>
</evidence>
<dbReference type="PANTHER" id="PTHR24291:SF50">
    <property type="entry name" value="BIFUNCTIONAL ALBAFLAVENONE MONOOXYGENASE_TERPENE SYNTHASE"/>
    <property type="match status" value="1"/>
</dbReference>
<dbReference type="SUPFAM" id="SSF48264">
    <property type="entry name" value="Cytochrome P450"/>
    <property type="match status" value="1"/>
</dbReference>
<dbReference type="InterPro" id="IPR002401">
    <property type="entry name" value="Cyt_P450_E_grp-I"/>
</dbReference>
<dbReference type="InterPro" id="IPR001128">
    <property type="entry name" value="Cyt_P450"/>
</dbReference>
<dbReference type="PRINTS" id="PR00385">
    <property type="entry name" value="P450"/>
</dbReference>
<dbReference type="InterPro" id="IPR050196">
    <property type="entry name" value="Cytochrome_P450_Monoox"/>
</dbReference>
<keyword evidence="6 7" id="KW-0503">Monooxygenase</keyword>
<dbReference type="InterPro" id="IPR036396">
    <property type="entry name" value="Cyt_P450_sf"/>
</dbReference>
<accession>A0ABY5E0H8</accession>